<gene>
    <name evidence="1" type="ORF">BCR44DRAFT_1441144</name>
</gene>
<dbReference type="Proteomes" id="UP000193411">
    <property type="component" value="Unassembled WGS sequence"/>
</dbReference>
<name>A0A1Y2HBM5_9FUNG</name>
<organism evidence="1 2">
    <name type="scientific">Catenaria anguillulae PL171</name>
    <dbReference type="NCBI Taxonomy" id="765915"/>
    <lineage>
        <taxon>Eukaryota</taxon>
        <taxon>Fungi</taxon>
        <taxon>Fungi incertae sedis</taxon>
        <taxon>Blastocladiomycota</taxon>
        <taxon>Blastocladiomycetes</taxon>
        <taxon>Blastocladiales</taxon>
        <taxon>Catenariaceae</taxon>
        <taxon>Catenaria</taxon>
    </lineage>
</organism>
<proteinExistence type="predicted"/>
<sequence length="63" mass="7034">MISVRPTCCFTAPACGRPGLWLSIFNWVEPSCPTARLDADAAPPGLMRNQRTNERIGRLSQRF</sequence>
<evidence type="ECO:0000313" key="2">
    <source>
        <dbReference type="Proteomes" id="UP000193411"/>
    </source>
</evidence>
<comment type="caution">
    <text evidence="1">The sequence shown here is derived from an EMBL/GenBank/DDBJ whole genome shotgun (WGS) entry which is preliminary data.</text>
</comment>
<keyword evidence="2" id="KW-1185">Reference proteome</keyword>
<dbReference type="OrthoDB" id="2093409at2759"/>
<protein>
    <submittedName>
        <fullName evidence="1">Uncharacterized protein</fullName>
    </submittedName>
</protein>
<reference evidence="1 2" key="1">
    <citation type="submission" date="2016-07" db="EMBL/GenBank/DDBJ databases">
        <title>Pervasive Adenine N6-methylation of Active Genes in Fungi.</title>
        <authorList>
            <consortium name="DOE Joint Genome Institute"/>
            <person name="Mondo S.J."/>
            <person name="Dannebaum R.O."/>
            <person name="Kuo R.C."/>
            <person name="Labutti K."/>
            <person name="Haridas S."/>
            <person name="Kuo A."/>
            <person name="Salamov A."/>
            <person name="Ahrendt S.R."/>
            <person name="Lipzen A."/>
            <person name="Sullivan W."/>
            <person name="Andreopoulos W.B."/>
            <person name="Clum A."/>
            <person name="Lindquist E."/>
            <person name="Daum C."/>
            <person name="Ramamoorthy G.K."/>
            <person name="Gryganskyi A."/>
            <person name="Culley D."/>
            <person name="Magnuson J.K."/>
            <person name="James T.Y."/>
            <person name="O'Malley M.A."/>
            <person name="Stajich J.E."/>
            <person name="Spatafora J.W."/>
            <person name="Visel A."/>
            <person name="Grigoriev I.V."/>
        </authorList>
    </citation>
    <scope>NUCLEOTIDE SEQUENCE [LARGE SCALE GENOMIC DNA]</scope>
    <source>
        <strain evidence="1 2">PL171</strain>
    </source>
</reference>
<dbReference type="EMBL" id="MCFL01000052">
    <property type="protein sequence ID" value="ORZ31978.1"/>
    <property type="molecule type" value="Genomic_DNA"/>
</dbReference>
<accession>A0A1Y2HBM5</accession>
<dbReference type="AlphaFoldDB" id="A0A1Y2HBM5"/>
<evidence type="ECO:0000313" key="1">
    <source>
        <dbReference type="EMBL" id="ORZ31978.1"/>
    </source>
</evidence>